<feature type="compositionally biased region" description="Basic and acidic residues" evidence="1">
    <location>
        <begin position="90"/>
        <end position="117"/>
    </location>
</feature>
<evidence type="ECO:0000313" key="2">
    <source>
        <dbReference type="EMBL" id="KAK3930156.1"/>
    </source>
</evidence>
<keyword evidence="3" id="KW-1185">Reference proteome</keyword>
<protein>
    <submittedName>
        <fullName evidence="2">Aspartyl/asparaginyl beta-hydroxylase</fullName>
    </submittedName>
</protein>
<evidence type="ECO:0000313" key="3">
    <source>
        <dbReference type="Proteomes" id="UP001219518"/>
    </source>
</evidence>
<name>A0AAE1LRR0_9NEOP</name>
<accession>A0AAE1LRR0</accession>
<reference evidence="2" key="2">
    <citation type="journal article" date="2023" name="BMC Genomics">
        <title>Pest status, molecular evolution, and epigenetic factors derived from the genome assembly of Frankliniella fusca, a thysanopteran phytovirus vector.</title>
        <authorList>
            <person name="Catto M.A."/>
            <person name="Labadie P.E."/>
            <person name="Jacobson A.L."/>
            <person name="Kennedy G.G."/>
            <person name="Srinivasan R."/>
            <person name="Hunt B.G."/>
        </authorList>
    </citation>
    <scope>NUCLEOTIDE SEQUENCE</scope>
    <source>
        <strain evidence="2">PL_HMW_Pooled</strain>
    </source>
</reference>
<evidence type="ECO:0000256" key="1">
    <source>
        <dbReference type="SAM" id="MobiDB-lite"/>
    </source>
</evidence>
<reference evidence="2" key="1">
    <citation type="submission" date="2021-07" db="EMBL/GenBank/DDBJ databases">
        <authorList>
            <person name="Catto M.A."/>
            <person name="Jacobson A."/>
            <person name="Kennedy G."/>
            <person name="Labadie P."/>
            <person name="Hunt B.G."/>
            <person name="Srinivasan R."/>
        </authorList>
    </citation>
    <scope>NUCLEOTIDE SEQUENCE</scope>
    <source>
        <strain evidence="2">PL_HMW_Pooled</strain>
        <tissue evidence="2">Head</tissue>
    </source>
</reference>
<dbReference type="AlphaFoldDB" id="A0AAE1LRR0"/>
<gene>
    <name evidence="2" type="ORF">KUF71_004890</name>
</gene>
<comment type="caution">
    <text evidence="2">The sequence shown here is derived from an EMBL/GenBank/DDBJ whole genome shotgun (WGS) entry which is preliminary data.</text>
</comment>
<proteinExistence type="predicted"/>
<feature type="region of interest" description="Disordered" evidence="1">
    <location>
        <begin position="71"/>
        <end position="117"/>
    </location>
</feature>
<organism evidence="2 3">
    <name type="scientific">Frankliniella fusca</name>
    <dbReference type="NCBI Taxonomy" id="407009"/>
    <lineage>
        <taxon>Eukaryota</taxon>
        <taxon>Metazoa</taxon>
        <taxon>Ecdysozoa</taxon>
        <taxon>Arthropoda</taxon>
        <taxon>Hexapoda</taxon>
        <taxon>Insecta</taxon>
        <taxon>Pterygota</taxon>
        <taxon>Neoptera</taxon>
        <taxon>Paraneoptera</taxon>
        <taxon>Thysanoptera</taxon>
        <taxon>Terebrantia</taxon>
        <taxon>Thripoidea</taxon>
        <taxon>Thripidae</taxon>
        <taxon>Frankliniella</taxon>
    </lineage>
</organism>
<dbReference type="Proteomes" id="UP001219518">
    <property type="component" value="Unassembled WGS sequence"/>
</dbReference>
<dbReference type="EMBL" id="JAHWGI010001411">
    <property type="protein sequence ID" value="KAK3930156.1"/>
    <property type="molecule type" value="Genomic_DNA"/>
</dbReference>
<sequence length="117" mass="13327">MYAFILMLEERKFESIPRLRVTLECGTPVTIEGKEAVVLGTGMTRAEAKFRGTEYYNRVCKWHGEEEADWTFDTQDVGANGDAGDSPNSDEERTRKRKCKGDSSEESLQRRKKPSSE</sequence>